<feature type="transmembrane region" description="Helical" evidence="9">
    <location>
        <begin position="322"/>
        <end position="340"/>
    </location>
</feature>
<dbReference type="Proteomes" id="UP000730739">
    <property type="component" value="Unassembled WGS sequence"/>
</dbReference>
<evidence type="ECO:0000256" key="4">
    <source>
        <dbReference type="ARBA" id="ARBA00022723"/>
    </source>
</evidence>
<evidence type="ECO:0000256" key="8">
    <source>
        <dbReference type="ARBA" id="ARBA00023136"/>
    </source>
</evidence>
<dbReference type="PANTHER" id="PTHR34820">
    <property type="entry name" value="INNER MEMBRANE PROTEIN YEBZ"/>
    <property type="match status" value="1"/>
</dbReference>
<feature type="transmembrane region" description="Helical" evidence="9">
    <location>
        <begin position="352"/>
        <end position="373"/>
    </location>
</feature>
<dbReference type="Pfam" id="PF04234">
    <property type="entry name" value="CopC"/>
    <property type="match status" value="1"/>
</dbReference>
<name>A0ABS4R6F4_9HYPH</name>
<keyword evidence="8 9" id="KW-0472">Membrane</keyword>
<keyword evidence="13" id="KW-1185">Reference proteome</keyword>
<dbReference type="InterPro" id="IPR032694">
    <property type="entry name" value="CopC/D"/>
</dbReference>
<dbReference type="Pfam" id="PF05425">
    <property type="entry name" value="CopD"/>
    <property type="match status" value="1"/>
</dbReference>
<accession>A0ABS4R6F4</accession>
<keyword evidence="4" id="KW-0479">Metal-binding</keyword>
<feature type="transmembrane region" description="Helical" evidence="9">
    <location>
        <begin position="180"/>
        <end position="201"/>
    </location>
</feature>
<evidence type="ECO:0000256" key="1">
    <source>
        <dbReference type="ARBA" id="ARBA00004651"/>
    </source>
</evidence>
<evidence type="ECO:0000313" key="13">
    <source>
        <dbReference type="Proteomes" id="UP000730739"/>
    </source>
</evidence>
<evidence type="ECO:0000256" key="9">
    <source>
        <dbReference type="SAM" id="Phobius"/>
    </source>
</evidence>
<dbReference type="Gene3D" id="2.60.40.1220">
    <property type="match status" value="1"/>
</dbReference>
<protein>
    <submittedName>
        <fullName evidence="12">Copper transport protein</fullName>
    </submittedName>
</protein>
<evidence type="ECO:0000256" key="5">
    <source>
        <dbReference type="ARBA" id="ARBA00022729"/>
    </source>
</evidence>
<reference evidence="12 13" key="1">
    <citation type="submission" date="2021-03" db="EMBL/GenBank/DDBJ databases">
        <title>Genomic Encyclopedia of Type Strains, Phase IV (KMG-IV): sequencing the most valuable type-strain genomes for metagenomic binning, comparative biology and taxonomic classification.</title>
        <authorList>
            <person name="Goeker M."/>
        </authorList>
    </citation>
    <scope>NUCLEOTIDE SEQUENCE [LARGE SCALE GENOMIC DNA]</scope>
    <source>
        <strain evidence="12 13">DSM 13372</strain>
    </source>
</reference>
<feature type="transmembrane region" description="Helical" evidence="9">
    <location>
        <begin position="252"/>
        <end position="272"/>
    </location>
</feature>
<evidence type="ECO:0000256" key="3">
    <source>
        <dbReference type="ARBA" id="ARBA00022692"/>
    </source>
</evidence>
<keyword evidence="7" id="KW-0186">Copper</keyword>
<feature type="domain" description="Copper resistance protein D" evidence="11">
    <location>
        <begin position="314"/>
        <end position="414"/>
    </location>
</feature>
<proteinExistence type="predicted"/>
<gene>
    <name evidence="12" type="ORF">J2Z31_005004</name>
</gene>
<dbReference type="RefSeq" id="WP_209605528.1">
    <property type="nucleotide sequence ID" value="NZ_JAGILA010000008.1"/>
</dbReference>
<feature type="transmembrane region" description="Helical" evidence="9">
    <location>
        <begin position="393"/>
        <end position="417"/>
    </location>
</feature>
<dbReference type="PANTHER" id="PTHR34820:SF4">
    <property type="entry name" value="INNER MEMBRANE PROTEIN YEBZ"/>
    <property type="match status" value="1"/>
</dbReference>
<evidence type="ECO:0000256" key="2">
    <source>
        <dbReference type="ARBA" id="ARBA00022475"/>
    </source>
</evidence>
<evidence type="ECO:0000256" key="6">
    <source>
        <dbReference type="ARBA" id="ARBA00022989"/>
    </source>
</evidence>
<keyword evidence="2" id="KW-1003">Cell membrane</keyword>
<feature type="transmembrane region" description="Helical" evidence="9">
    <location>
        <begin position="221"/>
        <end position="245"/>
    </location>
</feature>
<dbReference type="InterPro" id="IPR014756">
    <property type="entry name" value="Ig_E-set"/>
</dbReference>
<sequence length="536" mass="56159">MPLVLSQRLVRLVGLAALALIGLLAQIAVAWAHASLISTDPRDGAVVAAAPSTYSLTFSEPVSPLSLKLVRPDGASTPLDRFEVKDRTVEIAAPADLAQGTHVLSWRVTSADGHPVGGSVVFSIGAATAVPLSTGEQIDWVVRAGVLSSKLALYLGLFVGIGGAFASRWLLGGVRTGRRAVAAALGVGLLGIFLSLGFQGLDALDERLTRINEFAVWSTAMATSLGRTAAIAIMGFTLAAAALLARGWTSRISSLAALLCVGAALSLSGHVATAEPQWLMRTAVFLHAIAIAYWVGALVPLGLALKRGDPAAAAALRRFSATIPYVVLVLVAAGVVLAVVQVREPGALVGTAYGNVLIVKLLLVAGLFLLAAFNRWHLTVPALAGGATATYRLIRSIAAETVIVLLILTVAACWRFTPPPRTLAAMAARPATEHIHTDRAMALIEVLPGRAGPVDISINILTGEYAALDAKEVTLVLSKPDSGIEPFRRAAVRDDETNWRIDQAALPLPGTWHVRVEILVSDFEKVRLDGEIGIEP</sequence>
<evidence type="ECO:0000259" key="10">
    <source>
        <dbReference type="Pfam" id="PF04234"/>
    </source>
</evidence>
<feature type="transmembrane region" description="Helical" evidence="9">
    <location>
        <begin position="278"/>
        <end position="301"/>
    </location>
</feature>
<dbReference type="SUPFAM" id="SSF81296">
    <property type="entry name" value="E set domains"/>
    <property type="match status" value="1"/>
</dbReference>
<dbReference type="InterPro" id="IPR014755">
    <property type="entry name" value="Cu-Rt/internalin_Ig-like"/>
</dbReference>
<dbReference type="InterPro" id="IPR007348">
    <property type="entry name" value="CopC_dom"/>
</dbReference>
<comment type="subcellular location">
    <subcellularLocation>
        <location evidence="1">Cell membrane</location>
        <topology evidence="1">Multi-pass membrane protein</topology>
    </subcellularLocation>
</comment>
<dbReference type="InterPro" id="IPR008457">
    <property type="entry name" value="Cu-R_CopD_dom"/>
</dbReference>
<evidence type="ECO:0000256" key="7">
    <source>
        <dbReference type="ARBA" id="ARBA00023008"/>
    </source>
</evidence>
<keyword evidence="3 9" id="KW-0812">Transmembrane</keyword>
<evidence type="ECO:0000313" key="12">
    <source>
        <dbReference type="EMBL" id="MBP2238467.1"/>
    </source>
</evidence>
<keyword evidence="6 9" id="KW-1133">Transmembrane helix</keyword>
<feature type="domain" description="CopC" evidence="10">
    <location>
        <begin position="33"/>
        <end position="124"/>
    </location>
</feature>
<organism evidence="12 13">
    <name type="scientific">Sinorhizobium kostiense</name>
    <dbReference type="NCBI Taxonomy" id="76747"/>
    <lineage>
        <taxon>Bacteria</taxon>
        <taxon>Pseudomonadati</taxon>
        <taxon>Pseudomonadota</taxon>
        <taxon>Alphaproteobacteria</taxon>
        <taxon>Hyphomicrobiales</taxon>
        <taxon>Rhizobiaceae</taxon>
        <taxon>Sinorhizobium/Ensifer group</taxon>
        <taxon>Sinorhizobium</taxon>
    </lineage>
</organism>
<dbReference type="EMBL" id="JAGILA010000008">
    <property type="protein sequence ID" value="MBP2238467.1"/>
    <property type="molecule type" value="Genomic_DNA"/>
</dbReference>
<evidence type="ECO:0000259" key="11">
    <source>
        <dbReference type="Pfam" id="PF05425"/>
    </source>
</evidence>
<keyword evidence="5" id="KW-0732">Signal</keyword>
<feature type="transmembrane region" description="Helical" evidence="9">
    <location>
        <begin position="151"/>
        <end position="171"/>
    </location>
</feature>
<comment type="caution">
    <text evidence="12">The sequence shown here is derived from an EMBL/GenBank/DDBJ whole genome shotgun (WGS) entry which is preliminary data.</text>
</comment>